<evidence type="ECO:0000256" key="1">
    <source>
        <dbReference type="SAM" id="MobiDB-lite"/>
    </source>
</evidence>
<evidence type="ECO:0000313" key="3">
    <source>
        <dbReference type="Proteomes" id="UP000653454"/>
    </source>
</evidence>
<reference evidence="2" key="1">
    <citation type="submission" date="2020-11" db="EMBL/GenBank/DDBJ databases">
        <authorList>
            <person name="Whiteford S."/>
        </authorList>
    </citation>
    <scope>NUCLEOTIDE SEQUENCE</scope>
</reference>
<gene>
    <name evidence="2" type="ORF">PLXY2_LOCUS1652</name>
</gene>
<accession>A0A8S4DCV0</accession>
<dbReference type="AlphaFoldDB" id="A0A8S4DCV0"/>
<keyword evidence="3" id="KW-1185">Reference proteome</keyword>
<dbReference type="EMBL" id="CAJHNJ030000004">
    <property type="protein sequence ID" value="CAG9095647.1"/>
    <property type="molecule type" value="Genomic_DNA"/>
</dbReference>
<evidence type="ECO:0000313" key="2">
    <source>
        <dbReference type="EMBL" id="CAG9095647.1"/>
    </source>
</evidence>
<sequence>MDPSRRQRTQIKASAEEQALDAIAKEVRPTWCIPSAIMTKNQNQAGQVRHDSSGNNTGKMAPLYERGNARPTVSGKTLA</sequence>
<organism evidence="2 3">
    <name type="scientific">Plutella xylostella</name>
    <name type="common">Diamondback moth</name>
    <name type="synonym">Plutella maculipennis</name>
    <dbReference type="NCBI Taxonomy" id="51655"/>
    <lineage>
        <taxon>Eukaryota</taxon>
        <taxon>Metazoa</taxon>
        <taxon>Ecdysozoa</taxon>
        <taxon>Arthropoda</taxon>
        <taxon>Hexapoda</taxon>
        <taxon>Insecta</taxon>
        <taxon>Pterygota</taxon>
        <taxon>Neoptera</taxon>
        <taxon>Endopterygota</taxon>
        <taxon>Lepidoptera</taxon>
        <taxon>Glossata</taxon>
        <taxon>Ditrysia</taxon>
        <taxon>Yponomeutoidea</taxon>
        <taxon>Plutellidae</taxon>
        <taxon>Plutella</taxon>
    </lineage>
</organism>
<protein>
    <submittedName>
        <fullName evidence="2">(diamondback moth) hypothetical protein</fullName>
    </submittedName>
</protein>
<name>A0A8S4DCV0_PLUXY</name>
<feature type="region of interest" description="Disordered" evidence="1">
    <location>
        <begin position="42"/>
        <end position="79"/>
    </location>
</feature>
<dbReference type="Proteomes" id="UP000653454">
    <property type="component" value="Unassembled WGS sequence"/>
</dbReference>
<comment type="caution">
    <text evidence="2">The sequence shown here is derived from an EMBL/GenBank/DDBJ whole genome shotgun (WGS) entry which is preliminary data.</text>
</comment>
<proteinExistence type="predicted"/>